<keyword evidence="2" id="KW-1185">Reference proteome</keyword>
<comment type="caution">
    <text evidence="1">The sequence shown here is derived from an EMBL/GenBank/DDBJ whole genome shotgun (WGS) entry which is preliminary data.</text>
</comment>
<protein>
    <submittedName>
        <fullName evidence="1">Uncharacterized protein</fullName>
    </submittedName>
</protein>
<dbReference type="EMBL" id="JYDI01000181">
    <property type="protein sequence ID" value="KRY49257.1"/>
    <property type="molecule type" value="Genomic_DNA"/>
</dbReference>
<accession>A0A0V1CIY4</accession>
<sequence length="120" mass="13794">MHSTNYNELRNENKWKRLIVRIPLVVDVAVCALLQSAQTQTCGGVFCLSEFFCYGVFCPINSSLFINMKIISSQLTVRVLLWKRPFVRIPLKVDMVVCALLQSEQTGTPEYASLYEEWNK</sequence>
<dbReference type="Proteomes" id="UP000054653">
    <property type="component" value="Unassembled WGS sequence"/>
</dbReference>
<name>A0A0V1CIY4_TRIBR</name>
<dbReference type="AlphaFoldDB" id="A0A0V1CIY4"/>
<organism evidence="1 2">
    <name type="scientific">Trichinella britovi</name>
    <name type="common">Parasitic roundworm</name>
    <dbReference type="NCBI Taxonomy" id="45882"/>
    <lineage>
        <taxon>Eukaryota</taxon>
        <taxon>Metazoa</taxon>
        <taxon>Ecdysozoa</taxon>
        <taxon>Nematoda</taxon>
        <taxon>Enoplea</taxon>
        <taxon>Dorylaimia</taxon>
        <taxon>Trichinellida</taxon>
        <taxon>Trichinellidae</taxon>
        <taxon>Trichinella</taxon>
    </lineage>
</organism>
<reference evidence="1 2" key="1">
    <citation type="submission" date="2015-01" db="EMBL/GenBank/DDBJ databases">
        <title>Evolution of Trichinella species and genotypes.</title>
        <authorList>
            <person name="Korhonen P.K."/>
            <person name="Edoardo P."/>
            <person name="Giuseppe L.R."/>
            <person name="Gasser R.B."/>
        </authorList>
    </citation>
    <scope>NUCLEOTIDE SEQUENCE [LARGE SCALE GENOMIC DNA]</scope>
    <source>
        <strain evidence="1">ISS120</strain>
    </source>
</reference>
<proteinExistence type="predicted"/>
<gene>
    <name evidence="1" type="ORF">T03_10917</name>
</gene>
<evidence type="ECO:0000313" key="1">
    <source>
        <dbReference type="EMBL" id="KRY49257.1"/>
    </source>
</evidence>
<evidence type="ECO:0000313" key="2">
    <source>
        <dbReference type="Proteomes" id="UP000054653"/>
    </source>
</evidence>